<dbReference type="GO" id="GO:0005524">
    <property type="term" value="F:ATP binding"/>
    <property type="evidence" value="ECO:0007669"/>
    <property type="project" value="UniProtKB-KW"/>
</dbReference>
<dbReference type="AlphaFoldDB" id="A0A5C6XA03"/>
<organism evidence="13 14">
    <name type="scientific">Lujinxingia vulgaris</name>
    <dbReference type="NCBI Taxonomy" id="2600176"/>
    <lineage>
        <taxon>Bacteria</taxon>
        <taxon>Deltaproteobacteria</taxon>
        <taxon>Bradymonadales</taxon>
        <taxon>Lujinxingiaceae</taxon>
        <taxon>Lujinxingia</taxon>
    </lineage>
</organism>
<dbReference type="Proteomes" id="UP000321412">
    <property type="component" value="Unassembled WGS sequence"/>
</dbReference>
<dbReference type="GO" id="GO:0005737">
    <property type="term" value="C:cytoplasm"/>
    <property type="evidence" value="ECO:0007669"/>
    <property type="project" value="UniProtKB-SubCell"/>
</dbReference>
<evidence type="ECO:0000313" key="14">
    <source>
        <dbReference type="Proteomes" id="UP000321412"/>
    </source>
</evidence>
<dbReference type="InterPro" id="IPR009057">
    <property type="entry name" value="Homeodomain-like_sf"/>
</dbReference>
<accession>A0A5C6XA03</accession>
<evidence type="ECO:0000259" key="12">
    <source>
        <dbReference type="PROSITE" id="PS50110"/>
    </source>
</evidence>
<dbReference type="Pfam" id="PF00072">
    <property type="entry name" value="Response_reg"/>
    <property type="match status" value="1"/>
</dbReference>
<dbReference type="PANTHER" id="PTHR32071">
    <property type="entry name" value="TRANSCRIPTIONAL REGULATORY PROTEIN"/>
    <property type="match status" value="1"/>
</dbReference>
<evidence type="ECO:0000256" key="8">
    <source>
        <dbReference type="ARBA" id="ARBA00023159"/>
    </source>
</evidence>
<dbReference type="SMART" id="SM00382">
    <property type="entry name" value="AAA"/>
    <property type="match status" value="1"/>
</dbReference>
<dbReference type="GO" id="GO:0043565">
    <property type="term" value="F:sequence-specific DNA binding"/>
    <property type="evidence" value="ECO:0007669"/>
    <property type="project" value="InterPro"/>
</dbReference>
<dbReference type="InterPro" id="IPR025944">
    <property type="entry name" value="Sigma_54_int_dom_CS"/>
</dbReference>
<evidence type="ECO:0000256" key="1">
    <source>
        <dbReference type="ARBA" id="ARBA00004496"/>
    </source>
</evidence>
<feature type="modified residue" description="4-aspartylphosphate" evidence="10">
    <location>
        <position position="54"/>
    </location>
</feature>
<dbReference type="GO" id="GO:0000160">
    <property type="term" value="P:phosphorelay signal transduction system"/>
    <property type="evidence" value="ECO:0007669"/>
    <property type="project" value="InterPro"/>
</dbReference>
<dbReference type="InterPro" id="IPR027417">
    <property type="entry name" value="P-loop_NTPase"/>
</dbReference>
<evidence type="ECO:0000256" key="10">
    <source>
        <dbReference type="PROSITE-ProRule" id="PRU00169"/>
    </source>
</evidence>
<dbReference type="InterPro" id="IPR011006">
    <property type="entry name" value="CheY-like_superfamily"/>
</dbReference>
<dbReference type="CDD" id="cd00009">
    <property type="entry name" value="AAA"/>
    <property type="match status" value="1"/>
</dbReference>
<evidence type="ECO:0000256" key="6">
    <source>
        <dbReference type="ARBA" id="ARBA00023015"/>
    </source>
</evidence>
<comment type="caution">
    <text evidence="13">The sequence shown here is derived from an EMBL/GenBank/DDBJ whole genome shotgun (WGS) entry which is preliminary data.</text>
</comment>
<dbReference type="Gene3D" id="3.40.50.300">
    <property type="entry name" value="P-loop containing nucleotide triphosphate hydrolases"/>
    <property type="match status" value="1"/>
</dbReference>
<feature type="domain" description="Sigma-54 factor interaction" evidence="11">
    <location>
        <begin position="146"/>
        <end position="375"/>
    </location>
</feature>
<keyword evidence="5" id="KW-0067">ATP-binding</keyword>
<dbReference type="SUPFAM" id="SSF52540">
    <property type="entry name" value="P-loop containing nucleoside triphosphate hydrolases"/>
    <property type="match status" value="1"/>
</dbReference>
<dbReference type="InterPro" id="IPR025943">
    <property type="entry name" value="Sigma_54_int_dom_ATP-bd_2"/>
</dbReference>
<dbReference type="Gene3D" id="1.10.8.60">
    <property type="match status" value="1"/>
</dbReference>
<evidence type="ECO:0000256" key="7">
    <source>
        <dbReference type="ARBA" id="ARBA00023125"/>
    </source>
</evidence>
<dbReference type="InterPro" id="IPR001789">
    <property type="entry name" value="Sig_transdc_resp-reg_receiver"/>
</dbReference>
<feature type="domain" description="Response regulatory" evidence="12">
    <location>
        <begin position="5"/>
        <end position="119"/>
    </location>
</feature>
<sequence>MSNHDVVIVDDDASMAEVLGERLNKRGYKARFYTSADEAFAGLEAQDAGVVITDLNMPGVNGIEFCRRLVDHRPNLPVIVITAFGTLETAVAAIRAGAYDFLTKPVDIEALTIALDRALEHRELREEVKRLREQVDGEGAGGGAAMIGESAPMRELFGMIDRVARSPASVLITGESGTGKELVAGALHKRSDRRDKPFVAVNCAALPGSLLESELFGHVKGAFTDAREDKEGLFVRAHGGTLFLDEVGDLPLSLQPKLLRVLEERRVRPVGGSQEVEVDVRLVAATHRNLENQVREGEFREDLYFRFNVIELSLPPLRDRGKDVLLLAQHFIERFAERSDKAIRGLSAEAGRALMQYHWPGNVRELRNYIERAVVLALQEEISPEDLPPRVRGAGGDGRDAPYLDMLTWQSILGLDGLPTLEELEIRYVGYVLGRTGGNKSRAAEILGMDRTTLYRKIERHEIAPEDAGES</sequence>
<dbReference type="PROSITE" id="PS00688">
    <property type="entry name" value="SIGMA54_INTERACT_3"/>
    <property type="match status" value="1"/>
</dbReference>
<name>A0A5C6XA03_9DELT</name>
<dbReference type="Gene3D" id="1.10.10.60">
    <property type="entry name" value="Homeodomain-like"/>
    <property type="match status" value="1"/>
</dbReference>
<dbReference type="PROSITE" id="PS00675">
    <property type="entry name" value="SIGMA54_INTERACT_1"/>
    <property type="match status" value="1"/>
</dbReference>
<evidence type="ECO:0000313" key="13">
    <source>
        <dbReference type="EMBL" id="TXD35583.1"/>
    </source>
</evidence>
<dbReference type="RefSeq" id="WP_146982324.1">
    <property type="nucleotide sequence ID" value="NZ_VOSM01000008.1"/>
</dbReference>
<dbReference type="PROSITE" id="PS50110">
    <property type="entry name" value="RESPONSE_REGULATORY"/>
    <property type="match status" value="1"/>
</dbReference>
<dbReference type="InterPro" id="IPR003593">
    <property type="entry name" value="AAA+_ATPase"/>
</dbReference>
<dbReference type="InterPro" id="IPR002197">
    <property type="entry name" value="HTH_Fis"/>
</dbReference>
<proteinExistence type="predicted"/>
<dbReference type="InterPro" id="IPR025662">
    <property type="entry name" value="Sigma_54_int_dom_ATP-bd_1"/>
</dbReference>
<evidence type="ECO:0000259" key="11">
    <source>
        <dbReference type="PROSITE" id="PS50045"/>
    </source>
</evidence>
<dbReference type="Gene3D" id="3.40.50.2300">
    <property type="match status" value="1"/>
</dbReference>
<keyword evidence="9" id="KW-0804">Transcription</keyword>
<dbReference type="SUPFAM" id="SSF52172">
    <property type="entry name" value="CheY-like"/>
    <property type="match status" value="1"/>
</dbReference>
<keyword evidence="2" id="KW-0963">Cytoplasm</keyword>
<evidence type="ECO:0000256" key="3">
    <source>
        <dbReference type="ARBA" id="ARBA00022553"/>
    </source>
</evidence>
<keyword evidence="7" id="KW-0238">DNA-binding</keyword>
<dbReference type="Pfam" id="PF00158">
    <property type="entry name" value="Sigma54_activat"/>
    <property type="match status" value="1"/>
</dbReference>
<dbReference type="FunFam" id="1.10.8.60:FF:000014">
    <property type="entry name" value="DNA-binding transcriptional regulator NtrC"/>
    <property type="match status" value="1"/>
</dbReference>
<protein>
    <submittedName>
        <fullName evidence="13">Sigma-54-dependent Fis family transcriptional regulator</fullName>
    </submittedName>
</protein>
<dbReference type="GO" id="GO:0006355">
    <property type="term" value="P:regulation of DNA-templated transcription"/>
    <property type="evidence" value="ECO:0007669"/>
    <property type="project" value="InterPro"/>
</dbReference>
<evidence type="ECO:0000256" key="2">
    <source>
        <dbReference type="ARBA" id="ARBA00022490"/>
    </source>
</evidence>
<dbReference type="PRINTS" id="PR01590">
    <property type="entry name" value="HTHFIS"/>
</dbReference>
<dbReference type="PROSITE" id="PS00676">
    <property type="entry name" value="SIGMA54_INTERACT_2"/>
    <property type="match status" value="1"/>
</dbReference>
<dbReference type="OrthoDB" id="9763792at2"/>
<dbReference type="FunFam" id="3.40.50.300:FF:000006">
    <property type="entry name" value="DNA-binding transcriptional regulator NtrC"/>
    <property type="match status" value="1"/>
</dbReference>
<reference evidence="13 14" key="1">
    <citation type="submission" date="2019-08" db="EMBL/GenBank/DDBJ databases">
        <title>Bradymonadales sp. TMQ4.</title>
        <authorList>
            <person name="Liang Q."/>
        </authorList>
    </citation>
    <scope>NUCLEOTIDE SEQUENCE [LARGE SCALE GENOMIC DNA]</scope>
    <source>
        <strain evidence="13 14">TMQ4</strain>
    </source>
</reference>
<dbReference type="InterPro" id="IPR058031">
    <property type="entry name" value="AAA_lid_NorR"/>
</dbReference>
<dbReference type="EMBL" id="VOSM01000008">
    <property type="protein sequence ID" value="TXD35583.1"/>
    <property type="molecule type" value="Genomic_DNA"/>
</dbReference>
<dbReference type="FunFam" id="3.40.50.2300:FF:000018">
    <property type="entry name" value="DNA-binding transcriptional regulator NtrC"/>
    <property type="match status" value="1"/>
</dbReference>
<keyword evidence="4" id="KW-0547">Nucleotide-binding</keyword>
<dbReference type="PROSITE" id="PS50045">
    <property type="entry name" value="SIGMA54_INTERACT_4"/>
    <property type="match status" value="1"/>
</dbReference>
<evidence type="ECO:0000256" key="4">
    <source>
        <dbReference type="ARBA" id="ARBA00022741"/>
    </source>
</evidence>
<dbReference type="Pfam" id="PF02954">
    <property type="entry name" value="HTH_8"/>
    <property type="match status" value="1"/>
</dbReference>
<keyword evidence="8" id="KW-0010">Activator</keyword>
<evidence type="ECO:0000256" key="5">
    <source>
        <dbReference type="ARBA" id="ARBA00022840"/>
    </source>
</evidence>
<keyword evidence="6" id="KW-0805">Transcription regulation</keyword>
<dbReference type="SMART" id="SM00448">
    <property type="entry name" value="REC"/>
    <property type="match status" value="1"/>
</dbReference>
<comment type="subcellular location">
    <subcellularLocation>
        <location evidence="1">Cytoplasm</location>
    </subcellularLocation>
</comment>
<evidence type="ECO:0000256" key="9">
    <source>
        <dbReference type="ARBA" id="ARBA00023163"/>
    </source>
</evidence>
<gene>
    <name evidence="13" type="ORF">FRC98_15350</name>
</gene>
<dbReference type="SUPFAM" id="SSF46689">
    <property type="entry name" value="Homeodomain-like"/>
    <property type="match status" value="1"/>
</dbReference>
<keyword evidence="3 10" id="KW-0597">Phosphoprotein</keyword>
<dbReference type="InterPro" id="IPR002078">
    <property type="entry name" value="Sigma_54_int"/>
</dbReference>
<dbReference type="Pfam" id="PF25601">
    <property type="entry name" value="AAA_lid_14"/>
    <property type="match status" value="1"/>
</dbReference>
<keyword evidence="14" id="KW-1185">Reference proteome</keyword>